<accession>A0A0E0RFJ3</accession>
<dbReference type="EnsemblPlants" id="ORUFI12G08170.1">
    <property type="protein sequence ID" value="ORUFI12G08170.1"/>
    <property type="gene ID" value="ORUFI12G08170"/>
</dbReference>
<keyword evidence="3" id="KW-1185">Reference proteome</keyword>
<feature type="region of interest" description="Disordered" evidence="1">
    <location>
        <begin position="62"/>
        <end position="81"/>
    </location>
</feature>
<evidence type="ECO:0000313" key="2">
    <source>
        <dbReference type="EnsemblPlants" id="ORUFI12G08170.1"/>
    </source>
</evidence>
<organism evidence="2 3">
    <name type="scientific">Oryza rufipogon</name>
    <name type="common">Brownbeard rice</name>
    <name type="synonym">Asian wild rice</name>
    <dbReference type="NCBI Taxonomy" id="4529"/>
    <lineage>
        <taxon>Eukaryota</taxon>
        <taxon>Viridiplantae</taxon>
        <taxon>Streptophyta</taxon>
        <taxon>Embryophyta</taxon>
        <taxon>Tracheophyta</taxon>
        <taxon>Spermatophyta</taxon>
        <taxon>Magnoliopsida</taxon>
        <taxon>Liliopsida</taxon>
        <taxon>Poales</taxon>
        <taxon>Poaceae</taxon>
        <taxon>BOP clade</taxon>
        <taxon>Oryzoideae</taxon>
        <taxon>Oryzeae</taxon>
        <taxon>Oryzinae</taxon>
        <taxon>Oryza</taxon>
    </lineage>
</organism>
<sequence>MLVHSQIVLPRRCFLHCKISSTPRSSLKRSSAPQSLPPATGEIEKLDITRLWGAEDGEDEIPEGALWSKVEGADEIPEGAL</sequence>
<evidence type="ECO:0000256" key="1">
    <source>
        <dbReference type="SAM" id="MobiDB-lite"/>
    </source>
</evidence>
<dbReference type="AlphaFoldDB" id="A0A0E0RFJ3"/>
<name>A0A0E0RFJ3_ORYRU</name>
<reference evidence="2" key="2">
    <citation type="submission" date="2015-06" db="UniProtKB">
        <authorList>
            <consortium name="EnsemblPlants"/>
        </authorList>
    </citation>
    <scope>IDENTIFICATION</scope>
</reference>
<reference evidence="3" key="1">
    <citation type="submission" date="2013-06" db="EMBL/GenBank/DDBJ databases">
        <authorList>
            <person name="Zhao Q."/>
        </authorList>
    </citation>
    <scope>NUCLEOTIDE SEQUENCE</scope>
    <source>
        <strain evidence="3">cv. W1943</strain>
    </source>
</reference>
<protein>
    <submittedName>
        <fullName evidence="2">Uncharacterized protein</fullName>
    </submittedName>
</protein>
<dbReference type="Gramene" id="ORUFI12G08170.1">
    <property type="protein sequence ID" value="ORUFI12G08170.1"/>
    <property type="gene ID" value="ORUFI12G08170"/>
</dbReference>
<dbReference type="HOGENOM" id="CLU_2578027_0_0_1"/>
<dbReference type="Proteomes" id="UP000008022">
    <property type="component" value="Unassembled WGS sequence"/>
</dbReference>
<evidence type="ECO:0000313" key="3">
    <source>
        <dbReference type="Proteomes" id="UP000008022"/>
    </source>
</evidence>
<proteinExistence type="predicted"/>